<feature type="transmembrane region" description="Helical" evidence="8">
    <location>
        <begin position="255"/>
        <end position="274"/>
    </location>
</feature>
<dbReference type="GO" id="GO:0005886">
    <property type="term" value="C:plasma membrane"/>
    <property type="evidence" value="ECO:0007669"/>
    <property type="project" value="UniProtKB-SubCell"/>
</dbReference>
<dbReference type="eggNOG" id="COG0814">
    <property type="taxonomic scope" value="Bacteria"/>
</dbReference>
<dbReference type="RefSeq" id="WP_021705234.1">
    <property type="nucleotide sequence ID" value="NZ_BATJ01000007.1"/>
</dbReference>
<dbReference type="EMBL" id="BATJ01000007">
    <property type="protein sequence ID" value="GAD67259.1"/>
    <property type="molecule type" value="Genomic_DNA"/>
</dbReference>
<evidence type="ECO:0000256" key="5">
    <source>
        <dbReference type="ARBA" id="ARBA00022692"/>
    </source>
</evidence>
<evidence type="ECO:0000256" key="6">
    <source>
        <dbReference type="ARBA" id="ARBA00022989"/>
    </source>
</evidence>
<feature type="transmembrane region" description="Helical" evidence="8">
    <location>
        <begin position="211"/>
        <end position="234"/>
    </location>
</feature>
<feature type="transmembrane region" description="Helical" evidence="8">
    <location>
        <begin position="294"/>
        <end position="314"/>
    </location>
</feature>
<evidence type="ECO:0000313" key="10">
    <source>
        <dbReference type="Proteomes" id="UP000016570"/>
    </source>
</evidence>
<keyword evidence="4" id="KW-0997">Cell inner membrane</keyword>
<evidence type="ECO:0000256" key="4">
    <source>
        <dbReference type="ARBA" id="ARBA00022519"/>
    </source>
</evidence>
<reference evidence="9 10" key="1">
    <citation type="submission" date="2013-09" db="EMBL/GenBank/DDBJ databases">
        <title>Whole genome shotgun sequence of Vibrio proteolyticus NBRC 13287.</title>
        <authorList>
            <person name="Isaki S."/>
            <person name="Hosoyama A."/>
            <person name="Numata M."/>
            <person name="Hashimoto M."/>
            <person name="Hosoyama Y."/>
            <person name="Tsuchikane K."/>
            <person name="Noguchi M."/>
            <person name="Hirakata S."/>
            <person name="Ichikawa N."/>
            <person name="Ohji S."/>
            <person name="Yamazoe A."/>
            <person name="Fujita N."/>
        </authorList>
    </citation>
    <scope>NUCLEOTIDE SEQUENCE [LARGE SCALE GENOMIC DNA]</scope>
    <source>
        <strain evidence="9 10">NBRC 13287</strain>
    </source>
</reference>
<dbReference type="AlphaFoldDB" id="U3BBV2"/>
<dbReference type="InterPro" id="IPR018227">
    <property type="entry name" value="Amino_acid_transport_2"/>
</dbReference>
<dbReference type="GO" id="GO:0003333">
    <property type="term" value="P:amino acid transmembrane transport"/>
    <property type="evidence" value="ECO:0007669"/>
    <property type="project" value="InterPro"/>
</dbReference>
<keyword evidence="7 8" id="KW-0472">Membrane</keyword>
<evidence type="ECO:0000256" key="7">
    <source>
        <dbReference type="ARBA" id="ARBA00023136"/>
    </source>
</evidence>
<keyword evidence="10" id="KW-1185">Reference proteome</keyword>
<accession>U3BBV2</accession>
<comment type="subcellular location">
    <subcellularLocation>
        <location evidence="1">Cell inner membrane</location>
        <topology evidence="1">Multi-pass membrane protein</topology>
    </subcellularLocation>
</comment>
<feature type="transmembrane region" description="Helical" evidence="8">
    <location>
        <begin position="411"/>
        <end position="428"/>
    </location>
</feature>
<dbReference type="PANTHER" id="PTHR35334:SF2">
    <property type="entry name" value="SERINE TRANSPORTER SDAC"/>
    <property type="match status" value="1"/>
</dbReference>
<protein>
    <submittedName>
        <fullName evidence="9">Serine transporter</fullName>
    </submittedName>
</protein>
<feature type="transmembrane region" description="Helical" evidence="8">
    <location>
        <begin position="348"/>
        <end position="365"/>
    </location>
</feature>
<keyword evidence="5 8" id="KW-0812">Transmembrane</keyword>
<name>U3BBV2_VIBPR</name>
<evidence type="ECO:0000313" key="9">
    <source>
        <dbReference type="EMBL" id="GAD67259.1"/>
    </source>
</evidence>
<dbReference type="PANTHER" id="PTHR35334">
    <property type="entry name" value="SERINE TRANSPORTER"/>
    <property type="match status" value="1"/>
</dbReference>
<comment type="caution">
    <text evidence="9">The sequence shown here is derived from an EMBL/GenBank/DDBJ whole genome shotgun (WGS) entry which is preliminary data.</text>
</comment>
<evidence type="ECO:0000256" key="3">
    <source>
        <dbReference type="ARBA" id="ARBA00022475"/>
    </source>
</evidence>
<gene>
    <name evidence="9" type="primary">sdaC</name>
    <name evidence="9" type="ORF">VPR01S_07_00580</name>
</gene>
<organism evidence="9 10">
    <name type="scientific">Vibrio proteolyticus NBRC 13287</name>
    <dbReference type="NCBI Taxonomy" id="1219065"/>
    <lineage>
        <taxon>Bacteria</taxon>
        <taxon>Pseudomonadati</taxon>
        <taxon>Pseudomonadota</taxon>
        <taxon>Gammaproteobacteria</taxon>
        <taxon>Vibrionales</taxon>
        <taxon>Vibrionaceae</taxon>
        <taxon>Vibrio</taxon>
    </lineage>
</organism>
<feature type="transmembrane region" description="Helical" evidence="8">
    <location>
        <begin position="25"/>
        <end position="44"/>
    </location>
</feature>
<keyword evidence="2" id="KW-0813">Transport</keyword>
<feature type="transmembrane region" description="Helical" evidence="8">
    <location>
        <begin position="165"/>
        <end position="185"/>
    </location>
</feature>
<feature type="transmembrane region" description="Helical" evidence="8">
    <location>
        <begin position="371"/>
        <end position="390"/>
    </location>
</feature>
<proteinExistence type="predicted"/>
<evidence type="ECO:0000256" key="1">
    <source>
        <dbReference type="ARBA" id="ARBA00004429"/>
    </source>
</evidence>
<feature type="transmembrane region" description="Helical" evidence="8">
    <location>
        <begin position="101"/>
        <end position="121"/>
    </location>
</feature>
<sequence length="429" mass="46672">MITTKTGSDAPRVDSPAVWRSSDTAWMLGLYGTAIGAGVLFLPINAGIGGLMPLLMMAVLAFPLTYFSHRGLARFVLSGSQQSNDITEVVEEHFGARAGKLAALLYFISIFPILLVYGVSLTNTVESFVTHQMGMIAPPRVVLSVTLLAGVIGIVRFGEEIIVRVMGVLVYPFVAVLMLLAVYLIPHWNGELFSTSSIVASAASGKLGMTLWLAIPVMVFSFSHVPIISAFAKSKRKEYGPSLVDQKCCAILKRAHFMMVVTVMFFVFSCLLTLSPQHLLEAKQQNITILSYLANHLGTPLIGVAAPIIAFVAITKSFLGTYIGAKEGFVALVNRTPRIKNQPLKENQLNDLAALFILLSVWFVSTWNPSVLGMIEMISGPILSLILFLLPMYAIHKLPSLKKHRNKNSNTFVILIGIAALSSTLYSLI</sequence>
<keyword evidence="6 8" id="KW-1133">Transmembrane helix</keyword>
<evidence type="ECO:0000256" key="2">
    <source>
        <dbReference type="ARBA" id="ARBA00022448"/>
    </source>
</evidence>
<dbReference type="STRING" id="1219065.VPR01S_07_00580"/>
<feature type="transmembrane region" description="Helical" evidence="8">
    <location>
        <begin position="50"/>
        <end position="67"/>
    </location>
</feature>
<dbReference type="Proteomes" id="UP000016570">
    <property type="component" value="Unassembled WGS sequence"/>
</dbReference>
<feature type="transmembrane region" description="Helical" evidence="8">
    <location>
        <begin position="141"/>
        <end position="158"/>
    </location>
</feature>
<keyword evidence="3" id="KW-1003">Cell membrane</keyword>
<evidence type="ECO:0000256" key="8">
    <source>
        <dbReference type="SAM" id="Phobius"/>
    </source>
</evidence>